<accession>A0A183APD5</accession>
<keyword evidence="1" id="KW-0175">Coiled coil</keyword>
<reference evidence="2 3" key="2">
    <citation type="submission" date="2018-11" db="EMBL/GenBank/DDBJ databases">
        <authorList>
            <consortium name="Pathogen Informatics"/>
        </authorList>
    </citation>
    <scope>NUCLEOTIDE SEQUENCE [LARGE SCALE GENOMIC DNA]</scope>
    <source>
        <strain evidence="2 3">Egypt</strain>
    </source>
</reference>
<name>A0A183APD5_9TREM</name>
<gene>
    <name evidence="2" type="ORF">ECPE_LOCUS8820</name>
</gene>
<dbReference type="OrthoDB" id="417678at2759"/>
<evidence type="ECO:0000313" key="4">
    <source>
        <dbReference type="WBParaSite" id="ECPE_0000884601-mRNA-1"/>
    </source>
</evidence>
<evidence type="ECO:0000313" key="2">
    <source>
        <dbReference type="EMBL" id="VDP84242.1"/>
    </source>
</evidence>
<dbReference type="AlphaFoldDB" id="A0A183APD5"/>
<reference evidence="4" key="1">
    <citation type="submission" date="2016-06" db="UniProtKB">
        <authorList>
            <consortium name="WormBaseParasite"/>
        </authorList>
    </citation>
    <scope>IDENTIFICATION</scope>
</reference>
<dbReference type="EMBL" id="UZAN01046504">
    <property type="protein sequence ID" value="VDP84242.1"/>
    <property type="molecule type" value="Genomic_DNA"/>
</dbReference>
<organism evidence="4">
    <name type="scientific">Echinostoma caproni</name>
    <dbReference type="NCBI Taxonomy" id="27848"/>
    <lineage>
        <taxon>Eukaryota</taxon>
        <taxon>Metazoa</taxon>
        <taxon>Spiralia</taxon>
        <taxon>Lophotrochozoa</taxon>
        <taxon>Platyhelminthes</taxon>
        <taxon>Trematoda</taxon>
        <taxon>Digenea</taxon>
        <taxon>Plagiorchiida</taxon>
        <taxon>Echinostomata</taxon>
        <taxon>Echinostomatoidea</taxon>
        <taxon>Echinostomatidae</taxon>
        <taxon>Echinostoma</taxon>
    </lineage>
</organism>
<keyword evidence="3" id="KW-1185">Reference proteome</keyword>
<feature type="coiled-coil region" evidence="1">
    <location>
        <begin position="160"/>
        <end position="187"/>
    </location>
</feature>
<dbReference type="Gene3D" id="3.40.50.300">
    <property type="entry name" value="P-loop containing nucleotide triphosphate hydrolases"/>
    <property type="match status" value="1"/>
</dbReference>
<protein>
    <submittedName>
        <fullName evidence="4">ADK_lid domain-containing protein</fullName>
    </submittedName>
</protein>
<evidence type="ECO:0000256" key="1">
    <source>
        <dbReference type="SAM" id="Coils"/>
    </source>
</evidence>
<evidence type="ECO:0000313" key="3">
    <source>
        <dbReference type="Proteomes" id="UP000272942"/>
    </source>
</evidence>
<dbReference type="WBParaSite" id="ECPE_0000884601-mRNA-1">
    <property type="protein sequence ID" value="ECPE_0000884601-mRNA-1"/>
    <property type="gene ID" value="ECPE_0000884601"/>
</dbReference>
<dbReference type="InterPro" id="IPR027417">
    <property type="entry name" value="P-loop_NTPase"/>
</dbReference>
<proteinExistence type="predicted"/>
<dbReference type="Proteomes" id="UP000272942">
    <property type="component" value="Unassembled WGS sequence"/>
</dbReference>
<sequence length="218" mass="24734">MNVHRYRRRGPRLTASLRAPLLTQKLLSRPCQNQGFVLDGFPKSLAQAEMLFRPDPDDEEAMGDEKHPGFHRLITPHHVIVLQGSNAYTYHRLYQQCEAAGIDPAKARIVPPPWPRGFRVDKSNTLGVLESTGLRNESAPDEDVPSVMGTRETEVGADEYDDQQKMYAQLETYLERYERRLEEYRAVMAPNAATLRKKLIAEAERAGTHSIICSLFVS</sequence>